<evidence type="ECO:0000256" key="4">
    <source>
        <dbReference type="ARBA" id="ARBA00022884"/>
    </source>
</evidence>
<dbReference type="GO" id="GO:0000179">
    <property type="term" value="F:rRNA (adenine-N6,N6-)-dimethyltransferase activity"/>
    <property type="evidence" value="ECO:0007669"/>
    <property type="project" value="TreeGrafter"/>
</dbReference>
<reference evidence="5 6" key="1">
    <citation type="submission" date="2019-03" db="EMBL/GenBank/DDBJ databases">
        <title>Sequencing 23 genomes of Wallemia ichthyophaga.</title>
        <authorList>
            <person name="Gostincar C."/>
        </authorList>
    </citation>
    <scope>NUCLEOTIDE SEQUENCE [LARGE SCALE GENOMIC DNA]</scope>
    <source>
        <strain evidence="5 6">EXF-6200</strain>
    </source>
</reference>
<evidence type="ECO:0000256" key="2">
    <source>
        <dbReference type="ARBA" id="ARBA00022679"/>
    </source>
</evidence>
<evidence type="ECO:0000256" key="3">
    <source>
        <dbReference type="ARBA" id="ARBA00022691"/>
    </source>
</evidence>
<dbReference type="Proteomes" id="UP000310689">
    <property type="component" value="Unassembled WGS sequence"/>
</dbReference>
<dbReference type="InterPro" id="IPR029063">
    <property type="entry name" value="SAM-dependent_MTases_sf"/>
</dbReference>
<keyword evidence="1" id="KW-0489">Methyltransferase</keyword>
<dbReference type="EMBL" id="SPOI01000067">
    <property type="protein sequence ID" value="TIB38267.1"/>
    <property type="molecule type" value="Genomic_DNA"/>
</dbReference>
<keyword evidence="2" id="KW-0808">Transferase</keyword>
<protein>
    <submittedName>
        <fullName evidence="5">Uncharacterized protein</fullName>
    </submittedName>
</protein>
<evidence type="ECO:0000256" key="1">
    <source>
        <dbReference type="ARBA" id="ARBA00022603"/>
    </source>
</evidence>
<organism evidence="5 6">
    <name type="scientific">Wallemia ichthyophaga</name>
    <dbReference type="NCBI Taxonomy" id="245174"/>
    <lineage>
        <taxon>Eukaryota</taxon>
        <taxon>Fungi</taxon>
        <taxon>Dikarya</taxon>
        <taxon>Basidiomycota</taxon>
        <taxon>Wallemiomycotina</taxon>
        <taxon>Wallemiomycetes</taxon>
        <taxon>Wallemiales</taxon>
        <taxon>Wallemiaceae</taxon>
        <taxon>Wallemia</taxon>
    </lineage>
</organism>
<dbReference type="Gene3D" id="1.10.8.480">
    <property type="match status" value="1"/>
</dbReference>
<dbReference type="SUPFAM" id="SSF53335">
    <property type="entry name" value="S-adenosyl-L-methionine-dependent methyltransferases"/>
    <property type="match status" value="1"/>
</dbReference>
<dbReference type="GO" id="GO:0003723">
    <property type="term" value="F:RNA binding"/>
    <property type="evidence" value="ECO:0007669"/>
    <property type="project" value="UniProtKB-KW"/>
</dbReference>
<proteinExistence type="predicted"/>
<dbReference type="InterPro" id="IPR001737">
    <property type="entry name" value="KsgA/Erm"/>
</dbReference>
<gene>
    <name evidence="5" type="ORF">E3P86_01728</name>
</gene>
<evidence type="ECO:0000313" key="5">
    <source>
        <dbReference type="EMBL" id="TIB38267.1"/>
    </source>
</evidence>
<sequence>MKVSKGNFRPPPQVESSVVRIVPLDPPPPIKFEEFDGNKTCRSNFTASGVYDMLESNRKAWLAEKNEMIDDSVNIKERVEKILVQSGFAESRAAKMDVDDFLKLLSAFHDDNIHFG</sequence>
<dbReference type="AlphaFoldDB" id="A0A4T0FV69"/>
<dbReference type="PANTHER" id="PTHR11727:SF7">
    <property type="entry name" value="DIMETHYLADENOSINE TRANSFERASE-RELATED"/>
    <property type="match status" value="1"/>
</dbReference>
<evidence type="ECO:0000313" key="6">
    <source>
        <dbReference type="Proteomes" id="UP000310689"/>
    </source>
</evidence>
<accession>A0A4T0FV69</accession>
<keyword evidence="3" id="KW-0949">S-adenosyl-L-methionine</keyword>
<name>A0A4T0FV69_WALIC</name>
<comment type="caution">
    <text evidence="5">The sequence shown here is derived from an EMBL/GenBank/DDBJ whole genome shotgun (WGS) entry which is preliminary data.</text>
</comment>
<dbReference type="PANTHER" id="PTHR11727">
    <property type="entry name" value="DIMETHYLADENOSINE TRANSFERASE"/>
    <property type="match status" value="1"/>
</dbReference>
<keyword evidence="4" id="KW-0694">RNA-binding</keyword>